<dbReference type="AlphaFoldDB" id="A0A0S4KSU7"/>
<dbReference type="KEGG" id="nio:NITINOP_1402"/>
<evidence type="ECO:0000256" key="3">
    <source>
        <dbReference type="ARBA" id="ARBA00022722"/>
    </source>
</evidence>
<reference evidence="8" key="1">
    <citation type="submission" date="2015-09" db="EMBL/GenBank/DDBJ databases">
        <authorList>
            <person name="Daims H."/>
        </authorList>
    </citation>
    <scope>NUCLEOTIDE SEQUENCE [LARGE SCALE GENOMIC DNA]</scope>
</reference>
<proteinExistence type="inferred from homology"/>
<accession>A0A0S4KSU7</accession>
<sequence length="83" mass="9250">MAGAKFEQAMARLEAIVAELEKGELSLDESLKIFEEGVRLSKHCLKVLEEAERKIEVLVQDKNGKKQLRAFTSVDDDADESDG</sequence>
<dbReference type="EMBL" id="LN885086">
    <property type="protein sequence ID" value="CUQ66377.1"/>
    <property type="molecule type" value="Genomic_DNA"/>
</dbReference>
<evidence type="ECO:0000313" key="8">
    <source>
        <dbReference type="Proteomes" id="UP000066284"/>
    </source>
</evidence>
<dbReference type="Gene3D" id="1.10.287.1040">
    <property type="entry name" value="Exonuclease VII, small subunit"/>
    <property type="match status" value="1"/>
</dbReference>
<keyword evidence="5 6" id="KW-0269">Exonuclease</keyword>
<dbReference type="NCBIfam" id="TIGR01280">
    <property type="entry name" value="xseB"/>
    <property type="match status" value="1"/>
</dbReference>
<dbReference type="RefSeq" id="WP_062484387.1">
    <property type="nucleotide sequence ID" value="NZ_LN885086.1"/>
</dbReference>
<evidence type="ECO:0000256" key="4">
    <source>
        <dbReference type="ARBA" id="ARBA00022801"/>
    </source>
</evidence>
<dbReference type="PANTHER" id="PTHR34137:SF1">
    <property type="entry name" value="EXODEOXYRIBONUCLEASE 7 SMALL SUBUNIT"/>
    <property type="match status" value="1"/>
</dbReference>
<dbReference type="Proteomes" id="UP000066284">
    <property type="component" value="Chromosome 1"/>
</dbReference>
<evidence type="ECO:0000256" key="1">
    <source>
        <dbReference type="ARBA" id="ARBA00009998"/>
    </source>
</evidence>
<dbReference type="NCBIfam" id="NF002140">
    <property type="entry name" value="PRK00977.1-4"/>
    <property type="match status" value="1"/>
</dbReference>
<dbReference type="GO" id="GO:0006308">
    <property type="term" value="P:DNA catabolic process"/>
    <property type="evidence" value="ECO:0007669"/>
    <property type="project" value="UniProtKB-UniRule"/>
</dbReference>
<protein>
    <recommendedName>
        <fullName evidence="6">Exodeoxyribonuclease 7 small subunit</fullName>
        <ecNumber evidence="6">3.1.11.6</ecNumber>
    </recommendedName>
    <alternativeName>
        <fullName evidence="6">Exodeoxyribonuclease VII small subunit</fullName>
        <shortName evidence="6">Exonuclease VII small subunit</shortName>
    </alternativeName>
</protein>
<comment type="catalytic activity">
    <reaction evidence="6">
        <text>Exonucleolytic cleavage in either 5'- to 3'- or 3'- to 5'-direction to yield nucleoside 5'-phosphates.</text>
        <dbReference type="EC" id="3.1.11.6"/>
    </reaction>
</comment>
<evidence type="ECO:0000313" key="7">
    <source>
        <dbReference type="EMBL" id="CUQ66377.1"/>
    </source>
</evidence>
<comment type="function">
    <text evidence="6">Bidirectionally degrades single-stranded DNA into large acid-insoluble oligonucleotides, which are then degraded further into small acid-soluble oligonucleotides.</text>
</comment>
<dbReference type="InterPro" id="IPR037004">
    <property type="entry name" value="Exonuc_VII_ssu_sf"/>
</dbReference>
<keyword evidence="4 6" id="KW-0378">Hydrolase</keyword>
<comment type="subcellular location">
    <subcellularLocation>
        <location evidence="6">Cytoplasm</location>
    </subcellularLocation>
</comment>
<dbReference type="SUPFAM" id="SSF116842">
    <property type="entry name" value="XseB-like"/>
    <property type="match status" value="1"/>
</dbReference>
<evidence type="ECO:0000256" key="5">
    <source>
        <dbReference type="ARBA" id="ARBA00022839"/>
    </source>
</evidence>
<dbReference type="GO" id="GO:0008855">
    <property type="term" value="F:exodeoxyribonuclease VII activity"/>
    <property type="evidence" value="ECO:0007669"/>
    <property type="project" value="UniProtKB-UniRule"/>
</dbReference>
<dbReference type="InterPro" id="IPR003761">
    <property type="entry name" value="Exonuc_VII_S"/>
</dbReference>
<dbReference type="GO" id="GO:0005829">
    <property type="term" value="C:cytosol"/>
    <property type="evidence" value="ECO:0007669"/>
    <property type="project" value="TreeGrafter"/>
</dbReference>
<dbReference type="OrthoDB" id="122704at2"/>
<dbReference type="HAMAP" id="MF_00337">
    <property type="entry name" value="Exonuc_7_S"/>
    <property type="match status" value="1"/>
</dbReference>
<gene>
    <name evidence="6 7" type="primary">xseB</name>
    <name evidence="7" type="ORF">NITINOP_1402</name>
</gene>
<dbReference type="Pfam" id="PF02609">
    <property type="entry name" value="Exonuc_VII_S"/>
    <property type="match status" value="1"/>
</dbReference>
<comment type="similarity">
    <text evidence="1 6">Belongs to the XseB family.</text>
</comment>
<keyword evidence="2 6" id="KW-0963">Cytoplasm</keyword>
<evidence type="ECO:0000256" key="6">
    <source>
        <dbReference type="HAMAP-Rule" id="MF_00337"/>
    </source>
</evidence>
<dbReference type="GO" id="GO:0009318">
    <property type="term" value="C:exodeoxyribonuclease VII complex"/>
    <property type="evidence" value="ECO:0007669"/>
    <property type="project" value="UniProtKB-UniRule"/>
</dbReference>
<dbReference type="EC" id="3.1.11.6" evidence="6"/>
<organism evidence="7 8">
    <name type="scientific">Candidatus Nitrospira inopinata</name>
    <dbReference type="NCBI Taxonomy" id="1715989"/>
    <lineage>
        <taxon>Bacteria</taxon>
        <taxon>Pseudomonadati</taxon>
        <taxon>Nitrospirota</taxon>
        <taxon>Nitrospiria</taxon>
        <taxon>Nitrospirales</taxon>
        <taxon>Nitrospiraceae</taxon>
        <taxon>Nitrospira</taxon>
    </lineage>
</organism>
<comment type="subunit">
    <text evidence="6">Heterooligomer composed of large and small subunits.</text>
</comment>
<dbReference type="PANTHER" id="PTHR34137">
    <property type="entry name" value="EXODEOXYRIBONUCLEASE 7 SMALL SUBUNIT"/>
    <property type="match status" value="1"/>
</dbReference>
<evidence type="ECO:0000256" key="2">
    <source>
        <dbReference type="ARBA" id="ARBA00022490"/>
    </source>
</evidence>
<name>A0A0S4KSU7_9BACT</name>
<dbReference type="STRING" id="1715989.NITINOP_1402"/>
<keyword evidence="3 6" id="KW-0540">Nuclease</keyword>
<keyword evidence="8" id="KW-1185">Reference proteome</keyword>